<dbReference type="EMBL" id="CAJVPK010000730">
    <property type="protein sequence ID" value="CAG8543743.1"/>
    <property type="molecule type" value="Genomic_DNA"/>
</dbReference>
<name>A0A9N9AXI2_9GLOM</name>
<accession>A0A9N9AXI2</accession>
<sequence length="111" mass="13270">SETIETMDEVKKEESYEIFNEIIKIQNIPNSSVISNEDIYKFFIKKGILSTEEDPKILIKHFVGKYRRKKLDSYHLKYEEFHNMSNAFPAIKDYIMEMRNDKTKINQSLNN</sequence>
<feature type="non-terminal residue" evidence="1">
    <location>
        <position position="1"/>
    </location>
</feature>
<organism evidence="1 2">
    <name type="scientific">Diversispora eburnea</name>
    <dbReference type="NCBI Taxonomy" id="1213867"/>
    <lineage>
        <taxon>Eukaryota</taxon>
        <taxon>Fungi</taxon>
        <taxon>Fungi incertae sedis</taxon>
        <taxon>Mucoromycota</taxon>
        <taxon>Glomeromycotina</taxon>
        <taxon>Glomeromycetes</taxon>
        <taxon>Diversisporales</taxon>
        <taxon>Diversisporaceae</taxon>
        <taxon>Diversispora</taxon>
    </lineage>
</organism>
<reference evidence="1" key="1">
    <citation type="submission" date="2021-06" db="EMBL/GenBank/DDBJ databases">
        <authorList>
            <person name="Kallberg Y."/>
            <person name="Tangrot J."/>
            <person name="Rosling A."/>
        </authorList>
    </citation>
    <scope>NUCLEOTIDE SEQUENCE</scope>
    <source>
        <strain evidence="1">AZ414A</strain>
    </source>
</reference>
<dbReference type="Proteomes" id="UP000789706">
    <property type="component" value="Unassembled WGS sequence"/>
</dbReference>
<protein>
    <submittedName>
        <fullName evidence="1">8935_t:CDS:1</fullName>
    </submittedName>
</protein>
<dbReference type="AlphaFoldDB" id="A0A9N9AXI2"/>
<comment type="caution">
    <text evidence="1">The sequence shown here is derived from an EMBL/GenBank/DDBJ whole genome shotgun (WGS) entry which is preliminary data.</text>
</comment>
<keyword evidence="2" id="KW-1185">Reference proteome</keyword>
<proteinExistence type="predicted"/>
<gene>
    <name evidence="1" type="ORF">DEBURN_LOCUS6748</name>
</gene>
<evidence type="ECO:0000313" key="2">
    <source>
        <dbReference type="Proteomes" id="UP000789706"/>
    </source>
</evidence>
<evidence type="ECO:0000313" key="1">
    <source>
        <dbReference type="EMBL" id="CAG8543743.1"/>
    </source>
</evidence>